<dbReference type="PROSITE" id="PS51194">
    <property type="entry name" value="HELICASE_CTER"/>
    <property type="match status" value="1"/>
</dbReference>
<dbReference type="AlphaFoldDB" id="A0A644V3F8"/>
<dbReference type="PROSITE" id="PS51192">
    <property type="entry name" value="HELICASE_ATP_BIND_1"/>
    <property type="match status" value="1"/>
</dbReference>
<keyword evidence="4" id="KW-0227">DNA damage</keyword>
<dbReference type="SUPFAM" id="SSF143517">
    <property type="entry name" value="TRCF domain-like"/>
    <property type="match status" value="1"/>
</dbReference>
<dbReference type="InterPro" id="IPR011545">
    <property type="entry name" value="DEAD/DEAH_box_helicase_dom"/>
</dbReference>
<dbReference type="PANTHER" id="PTHR47964">
    <property type="entry name" value="ATP-DEPENDENT DNA HELICASE HOMOLOG RECG, CHLOROPLASTIC"/>
    <property type="match status" value="1"/>
</dbReference>
<dbReference type="GO" id="GO:0005737">
    <property type="term" value="C:cytoplasm"/>
    <property type="evidence" value="ECO:0007669"/>
    <property type="project" value="UniProtKB-SubCell"/>
</dbReference>
<dbReference type="InterPro" id="IPR037235">
    <property type="entry name" value="TRCF-like_C_D7"/>
</dbReference>
<dbReference type="Pfam" id="PF00270">
    <property type="entry name" value="DEAD"/>
    <property type="match status" value="1"/>
</dbReference>
<evidence type="ECO:0000256" key="3">
    <source>
        <dbReference type="ARBA" id="ARBA00022741"/>
    </source>
</evidence>
<dbReference type="SMART" id="SM00487">
    <property type="entry name" value="DEXDc"/>
    <property type="match status" value="1"/>
</dbReference>
<dbReference type="InterPro" id="IPR004576">
    <property type="entry name" value="Mfd"/>
</dbReference>
<dbReference type="CDD" id="cd17991">
    <property type="entry name" value="DEXHc_TRCF"/>
    <property type="match status" value="1"/>
</dbReference>
<dbReference type="Pfam" id="PF03461">
    <property type="entry name" value="TRCF"/>
    <property type="match status" value="1"/>
</dbReference>
<dbReference type="EC" id="3.6.4.-" evidence="12"/>
<dbReference type="Pfam" id="PF00271">
    <property type="entry name" value="Helicase_C"/>
    <property type="match status" value="1"/>
</dbReference>
<keyword evidence="2" id="KW-0963">Cytoplasm</keyword>
<keyword evidence="5 12" id="KW-0378">Hydrolase</keyword>
<evidence type="ECO:0000256" key="9">
    <source>
        <dbReference type="ARBA" id="ARBA00023204"/>
    </source>
</evidence>
<dbReference type="InterPro" id="IPR041471">
    <property type="entry name" value="UvrB_inter"/>
</dbReference>
<evidence type="ECO:0000259" key="10">
    <source>
        <dbReference type="PROSITE" id="PS51192"/>
    </source>
</evidence>
<proteinExistence type="inferred from homology"/>
<keyword evidence="7" id="KW-0067">ATP-binding</keyword>
<dbReference type="InterPro" id="IPR027417">
    <property type="entry name" value="P-loop_NTPase"/>
</dbReference>
<name>A0A644V3F8_9ZZZZ</name>
<dbReference type="GO" id="GO:0003684">
    <property type="term" value="F:damaged DNA binding"/>
    <property type="evidence" value="ECO:0007669"/>
    <property type="project" value="InterPro"/>
</dbReference>
<keyword evidence="8" id="KW-0238">DNA-binding</keyword>
<dbReference type="FunFam" id="3.40.50.300:FF:000546">
    <property type="entry name" value="Transcription-repair-coupling factor"/>
    <property type="match status" value="1"/>
</dbReference>
<comment type="subcellular location">
    <subcellularLocation>
        <location evidence="1">Cytoplasm</location>
    </subcellularLocation>
</comment>
<gene>
    <name evidence="12" type="primary">mfd_10</name>
    <name evidence="12" type="ORF">SDC9_31834</name>
</gene>
<dbReference type="InterPro" id="IPR001650">
    <property type="entry name" value="Helicase_C-like"/>
</dbReference>
<evidence type="ECO:0000256" key="8">
    <source>
        <dbReference type="ARBA" id="ARBA00023125"/>
    </source>
</evidence>
<dbReference type="InterPro" id="IPR003711">
    <property type="entry name" value="CarD-like/TRCF_RID"/>
</dbReference>
<dbReference type="GO" id="GO:0016787">
    <property type="term" value="F:hydrolase activity"/>
    <property type="evidence" value="ECO:0007669"/>
    <property type="project" value="UniProtKB-KW"/>
</dbReference>
<protein>
    <submittedName>
        <fullName evidence="12">Transcription-repair-coupling factor</fullName>
        <ecNumber evidence="12">3.6.4.-</ecNumber>
    </submittedName>
</protein>
<organism evidence="12">
    <name type="scientific">bioreactor metagenome</name>
    <dbReference type="NCBI Taxonomy" id="1076179"/>
    <lineage>
        <taxon>unclassified sequences</taxon>
        <taxon>metagenomes</taxon>
        <taxon>ecological metagenomes</taxon>
    </lineage>
</organism>
<dbReference type="SMART" id="SM00982">
    <property type="entry name" value="TRCF"/>
    <property type="match status" value="1"/>
</dbReference>
<comment type="caution">
    <text evidence="12">The sequence shown here is derived from an EMBL/GenBank/DDBJ whole genome shotgun (WGS) entry which is preliminary data.</text>
</comment>
<dbReference type="Gene3D" id="2.40.10.170">
    <property type="match status" value="1"/>
</dbReference>
<keyword evidence="3" id="KW-0547">Nucleotide-binding</keyword>
<dbReference type="SUPFAM" id="SSF141259">
    <property type="entry name" value="CarD-like"/>
    <property type="match status" value="1"/>
</dbReference>
<dbReference type="GO" id="GO:0006281">
    <property type="term" value="P:DNA repair"/>
    <property type="evidence" value="ECO:0007669"/>
    <property type="project" value="UniProtKB-KW"/>
</dbReference>
<reference evidence="12" key="1">
    <citation type="submission" date="2019-08" db="EMBL/GenBank/DDBJ databases">
        <authorList>
            <person name="Kucharzyk K."/>
            <person name="Murdoch R.W."/>
            <person name="Higgins S."/>
            <person name="Loffler F."/>
        </authorList>
    </citation>
    <scope>NUCLEOTIDE SEQUENCE</scope>
</reference>
<dbReference type="GO" id="GO:0003678">
    <property type="term" value="F:DNA helicase activity"/>
    <property type="evidence" value="ECO:0007669"/>
    <property type="project" value="TreeGrafter"/>
</dbReference>
<dbReference type="Pfam" id="PF17757">
    <property type="entry name" value="UvrB_inter"/>
    <property type="match status" value="1"/>
</dbReference>
<dbReference type="NCBIfam" id="TIGR00580">
    <property type="entry name" value="mfd"/>
    <property type="match status" value="1"/>
</dbReference>
<dbReference type="HAMAP" id="MF_00969">
    <property type="entry name" value="TRCF"/>
    <property type="match status" value="1"/>
</dbReference>
<evidence type="ECO:0000256" key="2">
    <source>
        <dbReference type="ARBA" id="ARBA00022490"/>
    </source>
</evidence>
<evidence type="ECO:0000256" key="4">
    <source>
        <dbReference type="ARBA" id="ARBA00022763"/>
    </source>
</evidence>
<dbReference type="InterPro" id="IPR047112">
    <property type="entry name" value="RecG/Mfd"/>
</dbReference>
<dbReference type="Gene3D" id="3.40.50.300">
    <property type="entry name" value="P-loop containing nucleotide triphosphate hydrolases"/>
    <property type="match status" value="2"/>
</dbReference>
<dbReference type="InterPro" id="IPR036101">
    <property type="entry name" value="CarD-like/TRCF_RID_sf"/>
</dbReference>
<feature type="domain" description="Helicase ATP-binding" evidence="10">
    <location>
        <begin position="541"/>
        <end position="702"/>
    </location>
</feature>
<dbReference type="PANTHER" id="PTHR47964:SF1">
    <property type="entry name" value="ATP-DEPENDENT DNA HELICASE HOMOLOG RECG, CHLOROPLASTIC"/>
    <property type="match status" value="1"/>
</dbReference>
<dbReference type="SMART" id="SM01058">
    <property type="entry name" value="CarD_TRCF"/>
    <property type="match status" value="1"/>
</dbReference>
<dbReference type="SMART" id="SM00490">
    <property type="entry name" value="HELICc"/>
    <property type="match status" value="1"/>
</dbReference>
<dbReference type="Gene3D" id="3.30.2060.10">
    <property type="entry name" value="Penicillin-binding protein 1b domain"/>
    <property type="match status" value="1"/>
</dbReference>
<dbReference type="SUPFAM" id="SSF52540">
    <property type="entry name" value="P-loop containing nucleoside triphosphate hydrolases"/>
    <property type="match status" value="4"/>
</dbReference>
<evidence type="ECO:0000313" key="12">
    <source>
        <dbReference type="EMBL" id="MPL85860.1"/>
    </source>
</evidence>
<evidence type="ECO:0000259" key="11">
    <source>
        <dbReference type="PROSITE" id="PS51194"/>
    </source>
</evidence>
<evidence type="ECO:0000256" key="5">
    <source>
        <dbReference type="ARBA" id="ARBA00022801"/>
    </source>
</evidence>
<evidence type="ECO:0000256" key="1">
    <source>
        <dbReference type="ARBA" id="ARBA00004496"/>
    </source>
</evidence>
<dbReference type="Pfam" id="PF02559">
    <property type="entry name" value="CarD_TRCF_RID"/>
    <property type="match status" value="1"/>
</dbReference>
<sequence>MSFCVAACIDSSREFTHLIVLPDKERAAYFYNDIEQIFSEQDLDYSKKNVLFYPSSYKLPYQVEDIDNANILLRAEALSRLNSNNNIILVTYPEALLEKVVSKQVLTKNTLKISLNEPLNLDFVVDVLEEYAFERVDLVVLAGQYAVRGGIVDVFSFANEHPYRIEFFGDEIESLRTFDVVSQLTIEQKDALVIVPNIQNESISVQKRVPLVEYLNKNTVVWVEHLGFCLDRIEKEFEFCQRTYLDLKNKEMHLPAEELFIGKEDFKKGILSHSIVEMGYDALLSKDNVVSFSTSAQPSFKKDFSLLVDALHRQADDGFTNYFCVENPKQKERIEKILKEFSDSSKILNVHYLLNSISEGFVDNDLKIAVFTDHELFERYHKARLRDQKQNHEAITLKEIMLLKPGDFITHIDYGVGRFAGLEKLENNGRIQETIRLVYKDNDILYVSIHALHKISRYSGKDGTAPTLHRLGSNTWNNLKNKTKQKVKDIAKDLIALYAKRKASMGYAFSSDSYLQHELEASFIYEDTPDQYKTTKAVKKDMEMRVPMDRLVCGDVGFGKTEIAIRAAFKAVADSKQVAVLVPTTILAYQHFKTFSNRLENMPCRVDYVNRFRSAKETREILNDLKAGKIDILIGTHKLLSKEIEFKDLGLFIIDEEHKFGVAMKEKLKKLKVNIDTLTLTATPIPRTLQFSLMGARDLSIINTAPPNRQPIQTQIHTFDEEVIRDAIHYEISRGGQVYLVHNRVQNIEEIAGMVRRLVPSAKVVVGHGQMKGEELEDVMFNFIEGEFDVLVSTTIVENGLDIPNANTIIINEAQNFGLSDLHQLRGRVGRSNKKAFCFLLIPPLSLITEEARKRLKAIEDFSSIGSGFSIAMRDLDIRGAGNILGAEQSGFISEIGFEMYHKILNEAIEELKQTEFKELFKEEETQTLSEGTLAKECNIETDLEVLIPDSYVSSTVERLNLYKELDGLITDKELEEFASGLKDRFGALPKQTLELIETIKLRQKAREMGIEKLVLKRDRMIATITFERGSSYFESETFTNILLFAQAYPNILQLKESEEKLSIVFSPIKSISQALKTLLQITNLQ</sequence>
<dbReference type="EMBL" id="VSSQ01000212">
    <property type="protein sequence ID" value="MPL85860.1"/>
    <property type="molecule type" value="Genomic_DNA"/>
</dbReference>
<dbReference type="InterPro" id="IPR014001">
    <property type="entry name" value="Helicase_ATP-bd"/>
</dbReference>
<dbReference type="Gene3D" id="3.40.50.11180">
    <property type="match status" value="1"/>
</dbReference>
<dbReference type="InterPro" id="IPR005118">
    <property type="entry name" value="TRCF_C"/>
</dbReference>
<feature type="domain" description="Helicase C-terminal" evidence="11">
    <location>
        <begin position="711"/>
        <end position="877"/>
    </location>
</feature>
<keyword evidence="6" id="KW-0347">Helicase</keyword>
<keyword evidence="9" id="KW-0234">DNA repair</keyword>
<dbReference type="GO" id="GO:0005524">
    <property type="term" value="F:ATP binding"/>
    <property type="evidence" value="ECO:0007669"/>
    <property type="project" value="UniProtKB-KW"/>
</dbReference>
<evidence type="ECO:0000256" key="7">
    <source>
        <dbReference type="ARBA" id="ARBA00022840"/>
    </source>
</evidence>
<dbReference type="Gene3D" id="3.90.1150.50">
    <property type="entry name" value="Transcription-repair-coupling factor, D7 domain"/>
    <property type="match status" value="1"/>
</dbReference>
<accession>A0A644V3F8</accession>
<evidence type="ECO:0000256" key="6">
    <source>
        <dbReference type="ARBA" id="ARBA00022806"/>
    </source>
</evidence>